<keyword evidence="2" id="KW-0732">Signal</keyword>
<keyword evidence="1" id="KW-0812">Transmembrane</keyword>
<dbReference type="EMBL" id="KV722385">
    <property type="protein sequence ID" value="OCH91416.1"/>
    <property type="molecule type" value="Genomic_DNA"/>
</dbReference>
<keyword evidence="1" id="KW-1133">Transmembrane helix</keyword>
<evidence type="ECO:0000313" key="3">
    <source>
        <dbReference type="EMBL" id="OCH91416.1"/>
    </source>
</evidence>
<accession>A0A8E2AVM4</accession>
<feature type="signal peptide" evidence="2">
    <location>
        <begin position="1"/>
        <end position="20"/>
    </location>
</feature>
<keyword evidence="4" id="KW-1185">Reference proteome</keyword>
<reference evidence="3 4" key="1">
    <citation type="submission" date="2016-07" db="EMBL/GenBank/DDBJ databases">
        <title>Draft genome of the white-rot fungus Obba rivulosa 3A-2.</title>
        <authorList>
            <consortium name="DOE Joint Genome Institute"/>
            <person name="Miettinen O."/>
            <person name="Riley R."/>
            <person name="Acob R."/>
            <person name="Barry K."/>
            <person name="Cullen D."/>
            <person name="De Vries R."/>
            <person name="Hainaut M."/>
            <person name="Hatakka A."/>
            <person name="Henrissat B."/>
            <person name="Hilden K."/>
            <person name="Kuo R."/>
            <person name="Labutti K."/>
            <person name="Lipzen A."/>
            <person name="Makela M.R."/>
            <person name="Sandor L."/>
            <person name="Spatafora J.W."/>
            <person name="Grigoriev I.V."/>
            <person name="Hibbett D.S."/>
        </authorList>
    </citation>
    <scope>NUCLEOTIDE SEQUENCE [LARGE SCALE GENOMIC DNA]</scope>
    <source>
        <strain evidence="3 4">3A-2</strain>
    </source>
</reference>
<protein>
    <submittedName>
        <fullName evidence="3">Uncharacterized protein</fullName>
    </submittedName>
</protein>
<organism evidence="3 4">
    <name type="scientific">Obba rivulosa</name>
    <dbReference type="NCBI Taxonomy" id="1052685"/>
    <lineage>
        <taxon>Eukaryota</taxon>
        <taxon>Fungi</taxon>
        <taxon>Dikarya</taxon>
        <taxon>Basidiomycota</taxon>
        <taxon>Agaricomycotina</taxon>
        <taxon>Agaricomycetes</taxon>
        <taxon>Polyporales</taxon>
        <taxon>Gelatoporiaceae</taxon>
        <taxon>Obba</taxon>
    </lineage>
</organism>
<keyword evidence="1" id="KW-0472">Membrane</keyword>
<feature type="chain" id="PRO_5034469184" evidence="2">
    <location>
        <begin position="21"/>
        <end position="163"/>
    </location>
</feature>
<evidence type="ECO:0000313" key="4">
    <source>
        <dbReference type="Proteomes" id="UP000250043"/>
    </source>
</evidence>
<feature type="transmembrane region" description="Helical" evidence="1">
    <location>
        <begin position="142"/>
        <end position="162"/>
    </location>
</feature>
<evidence type="ECO:0000256" key="1">
    <source>
        <dbReference type="SAM" id="Phobius"/>
    </source>
</evidence>
<dbReference type="AlphaFoldDB" id="A0A8E2AVM4"/>
<name>A0A8E2AVM4_9APHY</name>
<dbReference type="Proteomes" id="UP000250043">
    <property type="component" value="Unassembled WGS sequence"/>
</dbReference>
<gene>
    <name evidence="3" type="ORF">OBBRIDRAFT_803275</name>
</gene>
<proteinExistence type="predicted"/>
<evidence type="ECO:0000256" key="2">
    <source>
        <dbReference type="SAM" id="SignalP"/>
    </source>
</evidence>
<sequence>MPVLLCTVGFVIHWIIRLRATSDRSYEANYTDARTYSRYCHSAEWSSYLREANVLIGFTYGLSINSEHPTIGGSGIVWFLWHESMRPRMEQMGYSLLFTILLNRGVLGGTASPEQGVMFAILALSILPTSIIRAKKKTNIGAIVRGVIAGLCVISIAVTAVLT</sequence>